<keyword evidence="5 11" id="KW-0645">Protease</keyword>
<comment type="catalytic activity">
    <reaction evidence="10">
        <text>[protein]-C-terminal L-amino acid-glycyl-phosphatidylethanolamide + H2O = [protein]-C-terminal L-amino acid-glycine + a 1,2-diacyl-sn-glycero-3-phosphoethanolamine</text>
        <dbReference type="Rhea" id="RHEA:67548"/>
        <dbReference type="Rhea" id="RHEA-COMP:17323"/>
        <dbReference type="Rhea" id="RHEA-COMP:17324"/>
        <dbReference type="ChEBI" id="CHEBI:15377"/>
        <dbReference type="ChEBI" id="CHEBI:64612"/>
        <dbReference type="ChEBI" id="CHEBI:172940"/>
        <dbReference type="ChEBI" id="CHEBI:172941"/>
    </reaction>
    <physiologicalReaction direction="left-to-right" evidence="10">
        <dbReference type="Rhea" id="RHEA:67549"/>
    </physiologicalReaction>
</comment>
<evidence type="ECO:0000256" key="4">
    <source>
        <dbReference type="ARBA" id="ARBA00022490"/>
    </source>
</evidence>
<evidence type="ECO:0000259" key="13">
    <source>
        <dbReference type="Pfam" id="PF03416"/>
    </source>
</evidence>
<keyword evidence="15" id="KW-1185">Reference proteome</keyword>
<dbReference type="GO" id="GO:0000423">
    <property type="term" value="P:mitophagy"/>
    <property type="evidence" value="ECO:0007669"/>
    <property type="project" value="TreeGrafter"/>
</dbReference>
<comment type="subcellular location">
    <subcellularLocation>
        <location evidence="11">Nucleus</location>
    </subcellularLocation>
    <subcellularLocation>
        <location evidence="11">Cytoplasm</location>
    </subcellularLocation>
    <subcellularLocation>
        <location evidence="1">Preautophagosomal structure</location>
    </subcellularLocation>
</comment>
<feature type="region of interest" description="Disordered" evidence="12">
    <location>
        <begin position="628"/>
        <end position="728"/>
    </location>
</feature>
<keyword evidence="6 11" id="KW-0378">Hydrolase</keyword>
<evidence type="ECO:0000256" key="2">
    <source>
        <dbReference type="ARBA" id="ARBA00010958"/>
    </source>
</evidence>
<keyword evidence="7" id="KW-0788">Thiol protease</keyword>
<keyword evidence="4 11" id="KW-0963">Cytoplasm</keyword>
<proteinExistence type="inferred from homology"/>
<comment type="function">
    <text evidence="11">Required for selective autophagic degradation of the nucleus (nucleophagy) as well as for mitophagy which contributes to regulate mitochondrial quantity and quality by eliminating the mitochondria to a basal level to fulfill cellular energy requirements and preventing excess ROS production.</text>
</comment>
<evidence type="ECO:0000256" key="7">
    <source>
        <dbReference type="ARBA" id="ARBA00022807"/>
    </source>
</evidence>
<dbReference type="GO" id="GO:0000407">
    <property type="term" value="C:phagophore assembly site"/>
    <property type="evidence" value="ECO:0007669"/>
    <property type="project" value="UniProtKB-SubCell"/>
</dbReference>
<dbReference type="PANTHER" id="PTHR22624">
    <property type="entry name" value="CYSTEINE PROTEASE ATG4"/>
    <property type="match status" value="1"/>
</dbReference>
<gene>
    <name evidence="14" type="ORF">DFH08DRAFT_808331</name>
</gene>
<dbReference type="Pfam" id="PF03416">
    <property type="entry name" value="Peptidase_C54"/>
    <property type="match status" value="1"/>
</dbReference>
<dbReference type="GO" id="GO:0005634">
    <property type="term" value="C:nucleus"/>
    <property type="evidence" value="ECO:0007669"/>
    <property type="project" value="UniProtKB-SubCell"/>
</dbReference>
<dbReference type="Proteomes" id="UP001218218">
    <property type="component" value="Unassembled WGS sequence"/>
</dbReference>
<dbReference type="InterPro" id="IPR038765">
    <property type="entry name" value="Papain-like_cys_pep_sf"/>
</dbReference>
<dbReference type="EC" id="3.4.22.-" evidence="11"/>
<keyword evidence="3" id="KW-0813">Transport</keyword>
<evidence type="ECO:0000256" key="9">
    <source>
        <dbReference type="ARBA" id="ARBA00023006"/>
    </source>
</evidence>
<keyword evidence="9" id="KW-0072">Autophagy</keyword>
<feature type="compositionally biased region" description="Low complexity" evidence="12">
    <location>
        <begin position="669"/>
        <end position="682"/>
    </location>
</feature>
<organism evidence="14 15">
    <name type="scientific">Mycena albidolilacea</name>
    <dbReference type="NCBI Taxonomy" id="1033008"/>
    <lineage>
        <taxon>Eukaryota</taxon>
        <taxon>Fungi</taxon>
        <taxon>Dikarya</taxon>
        <taxon>Basidiomycota</taxon>
        <taxon>Agaricomycotina</taxon>
        <taxon>Agaricomycetes</taxon>
        <taxon>Agaricomycetidae</taxon>
        <taxon>Agaricales</taxon>
        <taxon>Marasmiineae</taxon>
        <taxon>Mycenaceae</taxon>
        <taxon>Mycena</taxon>
    </lineage>
</organism>
<dbReference type="PANTHER" id="PTHR22624:SF49">
    <property type="entry name" value="CYSTEINE PROTEASE"/>
    <property type="match status" value="1"/>
</dbReference>
<dbReference type="GO" id="GO:0034727">
    <property type="term" value="P:piecemeal microautophagy of the nucleus"/>
    <property type="evidence" value="ECO:0007669"/>
    <property type="project" value="TreeGrafter"/>
</dbReference>
<evidence type="ECO:0000256" key="6">
    <source>
        <dbReference type="ARBA" id="ARBA00022801"/>
    </source>
</evidence>
<dbReference type="GO" id="GO:0004197">
    <property type="term" value="F:cysteine-type endopeptidase activity"/>
    <property type="evidence" value="ECO:0007669"/>
    <property type="project" value="TreeGrafter"/>
</dbReference>
<dbReference type="GO" id="GO:0000045">
    <property type="term" value="P:autophagosome assembly"/>
    <property type="evidence" value="ECO:0007669"/>
    <property type="project" value="TreeGrafter"/>
</dbReference>
<dbReference type="AlphaFoldDB" id="A0AAD7ET83"/>
<comment type="caution">
    <text evidence="14">The sequence shown here is derived from an EMBL/GenBank/DDBJ whole genome shotgun (WGS) entry which is preliminary data.</text>
</comment>
<evidence type="ECO:0000256" key="3">
    <source>
        <dbReference type="ARBA" id="ARBA00022448"/>
    </source>
</evidence>
<dbReference type="GO" id="GO:0019786">
    <property type="term" value="F:protein-phosphatidylethanolamide deconjugating activity"/>
    <property type="evidence" value="ECO:0007669"/>
    <property type="project" value="InterPro"/>
</dbReference>
<feature type="domain" description="Peptidase C54 catalytic" evidence="13">
    <location>
        <begin position="264"/>
        <end position="439"/>
    </location>
</feature>
<dbReference type="SUPFAM" id="SSF54001">
    <property type="entry name" value="Cysteine proteinases"/>
    <property type="match status" value="1"/>
</dbReference>
<dbReference type="EMBL" id="JARIHO010000017">
    <property type="protein sequence ID" value="KAJ7348599.1"/>
    <property type="molecule type" value="Genomic_DNA"/>
</dbReference>
<dbReference type="InterPro" id="IPR046792">
    <property type="entry name" value="Peptidase_C54_cat"/>
</dbReference>
<name>A0AAD7ET83_9AGAR</name>
<evidence type="ECO:0000313" key="14">
    <source>
        <dbReference type="EMBL" id="KAJ7348599.1"/>
    </source>
</evidence>
<dbReference type="InterPro" id="IPR005078">
    <property type="entry name" value="Peptidase_C54"/>
</dbReference>
<evidence type="ECO:0000256" key="1">
    <source>
        <dbReference type="ARBA" id="ARBA00004329"/>
    </source>
</evidence>
<comment type="similarity">
    <text evidence="2 11">Belongs to the peptidase C54 family.</text>
</comment>
<dbReference type="GO" id="GO:0015031">
    <property type="term" value="P:protein transport"/>
    <property type="evidence" value="ECO:0007669"/>
    <property type="project" value="UniProtKB-KW"/>
</dbReference>
<evidence type="ECO:0000256" key="11">
    <source>
        <dbReference type="RuleBase" id="RU363115"/>
    </source>
</evidence>
<dbReference type="GO" id="GO:0016485">
    <property type="term" value="P:protein processing"/>
    <property type="evidence" value="ECO:0007669"/>
    <property type="project" value="TreeGrafter"/>
</dbReference>
<dbReference type="GO" id="GO:0035973">
    <property type="term" value="P:aggrephagy"/>
    <property type="evidence" value="ECO:0007669"/>
    <property type="project" value="TreeGrafter"/>
</dbReference>
<evidence type="ECO:0000256" key="8">
    <source>
        <dbReference type="ARBA" id="ARBA00022927"/>
    </source>
</evidence>
<evidence type="ECO:0000256" key="12">
    <source>
        <dbReference type="SAM" id="MobiDB-lite"/>
    </source>
</evidence>
<evidence type="ECO:0000256" key="10">
    <source>
        <dbReference type="ARBA" id="ARBA00029362"/>
    </source>
</evidence>
<feature type="region of interest" description="Disordered" evidence="12">
    <location>
        <begin position="22"/>
        <end position="76"/>
    </location>
</feature>
<protein>
    <recommendedName>
        <fullName evidence="11">Cysteine protease</fullName>
        <ecNumber evidence="11">3.4.22.-</ecNumber>
    </recommendedName>
</protein>
<reference evidence="14" key="1">
    <citation type="submission" date="2023-03" db="EMBL/GenBank/DDBJ databases">
        <title>Massive genome expansion in bonnet fungi (Mycena s.s.) driven by repeated elements and novel gene families across ecological guilds.</title>
        <authorList>
            <consortium name="Lawrence Berkeley National Laboratory"/>
            <person name="Harder C.B."/>
            <person name="Miyauchi S."/>
            <person name="Viragh M."/>
            <person name="Kuo A."/>
            <person name="Thoen E."/>
            <person name="Andreopoulos B."/>
            <person name="Lu D."/>
            <person name="Skrede I."/>
            <person name="Drula E."/>
            <person name="Henrissat B."/>
            <person name="Morin E."/>
            <person name="Kohler A."/>
            <person name="Barry K."/>
            <person name="LaButti K."/>
            <person name="Morin E."/>
            <person name="Salamov A."/>
            <person name="Lipzen A."/>
            <person name="Mereny Z."/>
            <person name="Hegedus B."/>
            <person name="Baldrian P."/>
            <person name="Stursova M."/>
            <person name="Weitz H."/>
            <person name="Taylor A."/>
            <person name="Grigoriev I.V."/>
            <person name="Nagy L.G."/>
            <person name="Martin F."/>
            <person name="Kauserud H."/>
        </authorList>
    </citation>
    <scope>NUCLEOTIDE SEQUENCE</scope>
    <source>
        <strain evidence="14">CBHHK002</strain>
    </source>
</reference>
<keyword evidence="11" id="KW-0539">Nucleus</keyword>
<evidence type="ECO:0000313" key="15">
    <source>
        <dbReference type="Proteomes" id="UP001218218"/>
    </source>
</evidence>
<keyword evidence="8" id="KW-0653">Protein transport</keyword>
<accession>A0AAD7ET83</accession>
<feature type="compositionally biased region" description="Polar residues" evidence="12">
    <location>
        <begin position="641"/>
        <end position="656"/>
    </location>
</feature>
<sequence length="728" mass="77383">MATVTVYPPASALRLRPTKRLARSLASRAPPREPALSETTQQLQVAPPASSHPPPAPEPIRATGQAGAGGTRHHASYNNSLRAPIQYVHLQKEMVAPRPRHQGLELGQGAGMHVEDEPEPVGECFGNGWSAHVFLCVCDVEDGGCRADATTTLPRRPHFLSFRRLWLCTAFGTFHLRPRRWIGRELSGSGMWLLGCVRALGIFWGGVGCPVDFDTFVLGDEQSPGFTRSGGAVLGLYASPPAAAWPERPLIPTLAPPPPPHTRHARALYARLLLWFFDAPVAPFGVHRMALACKAAGEDVGMFGLSAAAAALREMLVKAFSACGLGISAATGGTLYLTEAFAASHSPAFAPSSSSVVSVSSHGHSLPSRAFGSKKGKESKRWGDQLVVLLLGIRLGLDGVNPIYCETIKAGPLYTFPQSVGITGSRPSSSCYFVGVRRRPVISRPSLLSPRSPPSSIRRRAGAFNTAARGGSTGLESGRGHSCARGGSLRLELVCARGGSVSPDFGYTAHGQARMTEDELIIVRPSASFGLARRQTCGGGWRTSRRGDISRGGDVFRAGLLGSGDAHVPRERVRKMPLSGLDPSMLLGLVLPRTIFAMTDEPPAWPGADDDDMGLESISDPKEAEEEIGMDDGDVSGASRAPSSNASHGVSTSSHVAASMFSHTHQHHNSSSTTHLALTSSSGARSEEVDTEEDPAMGVGRGRPTRRESGRGRGSGSRWLRCRRARQE</sequence>
<evidence type="ECO:0000256" key="5">
    <source>
        <dbReference type="ARBA" id="ARBA00022670"/>
    </source>
</evidence>